<keyword evidence="3" id="KW-1185">Reference proteome</keyword>
<gene>
    <name evidence="2" type="ORF">OW157_01040</name>
</gene>
<dbReference type="InterPro" id="IPR036691">
    <property type="entry name" value="Endo/exonu/phosph_ase_sf"/>
</dbReference>
<keyword evidence="2" id="KW-0378">Hydrolase</keyword>
<evidence type="ECO:0000313" key="3">
    <source>
        <dbReference type="Proteomes" id="UP001146670"/>
    </source>
</evidence>
<protein>
    <submittedName>
        <fullName evidence="2">Endonuclease/exonuclease/phosphatase family protein</fullName>
    </submittedName>
</protein>
<name>A0A9X3FNM5_9LACT</name>
<dbReference type="SUPFAM" id="SSF56219">
    <property type="entry name" value="DNase I-like"/>
    <property type="match status" value="1"/>
</dbReference>
<sequence length="277" mass="32509">MKLLTLNAHSWLEDQQEDKIKVLLDFILDQEIDFVCLQEVNQNLTSPVEKDPLHYMPVDNYFDVPIREDNFILTLVKDLAQRGHDYYWSWVPAHLSYGKMDEGVGVLAKEPFLAHEVPTSTLVDYRDFHTRRVLRARFDDLDIYSVHFSRWDDQWEDTSFKGEWLGFKDHLDSERLTILAGDFNNDSQVKDQGYDFIQKTLPYLKDSYYISSRTKGNITAPGDIAGWDGNQDNKRIDYIWLSQKLAAHEHRVVFTGQEEPIVSDHFGIYLTFDYNDN</sequence>
<feature type="domain" description="Endonuclease/exonuclease/phosphatase" evidence="1">
    <location>
        <begin position="19"/>
        <end position="265"/>
    </location>
</feature>
<dbReference type="PANTHER" id="PTHR14859">
    <property type="entry name" value="CALCOFLUOR WHITE HYPERSENSITIVE PROTEIN PRECURSOR"/>
    <property type="match status" value="1"/>
</dbReference>
<dbReference type="GO" id="GO:0004519">
    <property type="term" value="F:endonuclease activity"/>
    <property type="evidence" value="ECO:0007669"/>
    <property type="project" value="UniProtKB-KW"/>
</dbReference>
<dbReference type="InterPro" id="IPR005135">
    <property type="entry name" value="Endo/exonuclease/phosphatase"/>
</dbReference>
<dbReference type="InterPro" id="IPR051916">
    <property type="entry name" value="GPI-anchor_lipid_remodeler"/>
</dbReference>
<dbReference type="GO" id="GO:0006506">
    <property type="term" value="P:GPI anchor biosynthetic process"/>
    <property type="evidence" value="ECO:0007669"/>
    <property type="project" value="TreeGrafter"/>
</dbReference>
<accession>A0A9X3FNM5</accession>
<dbReference type="PANTHER" id="PTHR14859:SF1">
    <property type="entry name" value="PGAP2-INTERACTING PROTEIN"/>
    <property type="match status" value="1"/>
</dbReference>
<dbReference type="CDD" id="cd09079">
    <property type="entry name" value="RgfB-like"/>
    <property type="match status" value="1"/>
</dbReference>
<dbReference type="EMBL" id="JAPRFR010000001">
    <property type="protein sequence ID" value="MCZ0725151.1"/>
    <property type="molecule type" value="Genomic_DNA"/>
</dbReference>
<dbReference type="GO" id="GO:0016020">
    <property type="term" value="C:membrane"/>
    <property type="evidence" value="ECO:0007669"/>
    <property type="project" value="GOC"/>
</dbReference>
<dbReference type="Proteomes" id="UP001146670">
    <property type="component" value="Unassembled WGS sequence"/>
</dbReference>
<dbReference type="Gene3D" id="3.60.10.10">
    <property type="entry name" value="Endonuclease/exonuclease/phosphatase"/>
    <property type="match status" value="1"/>
</dbReference>
<dbReference type="AlphaFoldDB" id="A0A9X3FNM5"/>
<organism evidence="2 3">
    <name type="scientific">Aerococcus kribbianus</name>
    <dbReference type="NCBI Taxonomy" id="2999064"/>
    <lineage>
        <taxon>Bacteria</taxon>
        <taxon>Bacillati</taxon>
        <taxon>Bacillota</taxon>
        <taxon>Bacilli</taxon>
        <taxon>Lactobacillales</taxon>
        <taxon>Aerococcaceae</taxon>
        <taxon>Aerococcus</taxon>
    </lineage>
</organism>
<proteinExistence type="predicted"/>
<dbReference type="RefSeq" id="WP_268751478.1">
    <property type="nucleotide sequence ID" value="NZ_JAPRFQ010000001.1"/>
</dbReference>
<dbReference type="Pfam" id="PF03372">
    <property type="entry name" value="Exo_endo_phos"/>
    <property type="match status" value="1"/>
</dbReference>
<keyword evidence="2" id="KW-0255">Endonuclease</keyword>
<evidence type="ECO:0000259" key="1">
    <source>
        <dbReference type="Pfam" id="PF03372"/>
    </source>
</evidence>
<keyword evidence="2" id="KW-0540">Nuclease</keyword>
<reference evidence="2" key="1">
    <citation type="submission" date="2022-12" db="EMBL/GenBank/DDBJ databases">
        <title>Description and comparative metabolic analysis of Aerococcus sp. nov., isolated from the feces of a pig.</title>
        <authorList>
            <person name="Chang Y.-H."/>
        </authorList>
    </citation>
    <scope>NUCLEOTIDE SEQUENCE</scope>
    <source>
        <strain evidence="2">YH-aer222</strain>
    </source>
</reference>
<comment type="caution">
    <text evidence="2">The sequence shown here is derived from an EMBL/GenBank/DDBJ whole genome shotgun (WGS) entry which is preliminary data.</text>
</comment>
<evidence type="ECO:0000313" key="2">
    <source>
        <dbReference type="EMBL" id="MCZ0725151.1"/>
    </source>
</evidence>